<keyword evidence="8" id="KW-0963">Cytoplasm</keyword>
<evidence type="ECO:0000256" key="6">
    <source>
        <dbReference type="ARBA" id="ARBA00023315"/>
    </source>
</evidence>
<sequence length="446" mass="49801">MNSSSPQQGPRDDNQLFVDQFRQSSPYIRMHRGKTFVISCSGEVVDSPAFRHIVHDIALLNTLGIRLILVHGARPQVEERLALRNITTRLHNNLRITDHQTIQAVTDAAGHLRCQIEAMLSLGLPDSPMQGASIRVASGNFVTAKPIGIRDGIDFLYTGCVRRIDTESIGRLLDDDCIILIPPIGYSPTGEVFNMAAVELATQTAIAVNADKLIFLDDMHDIVDDGGQLIAQLSTQEAEQLRSLSTLCDEQKNIIDAAIRASRHGIERVHMISSRVDGTLLRELFIRDGCGTLIYADYYDTLRAADINDVGGILNLIQPLEEQGVLVRRSREHLETEIEQFIVIERDGMVIGCAALYDYPDEAMAELACVVVHPDYRGGDRGEQLLNKVVECAKQRTISRLFVLTTQTAHWFIEQGFLPGDADDLPQQKQQLYNYQRNSKVFVRNL</sequence>
<gene>
    <name evidence="8" type="primary">argA</name>
    <name evidence="10" type="ORF">EDC56_3071</name>
</gene>
<keyword evidence="5 8" id="KW-0808">Transferase</keyword>
<dbReference type="SUPFAM" id="SSF53633">
    <property type="entry name" value="Carbamate kinase-like"/>
    <property type="match status" value="1"/>
</dbReference>
<comment type="pathway">
    <text evidence="1 8">Amino-acid biosynthesis; L-arginine biosynthesis; N(2)-acetyl-L-ornithine from L-glutamate: step 1/4.</text>
</comment>
<evidence type="ECO:0000256" key="4">
    <source>
        <dbReference type="ARBA" id="ARBA00022605"/>
    </source>
</evidence>
<dbReference type="GO" id="GO:0005737">
    <property type="term" value="C:cytoplasm"/>
    <property type="evidence" value="ECO:0007669"/>
    <property type="project" value="UniProtKB-SubCell"/>
</dbReference>
<dbReference type="UniPathway" id="UPA00068">
    <property type="reaction ID" value="UER00106"/>
</dbReference>
<dbReference type="Gene3D" id="3.40.630.30">
    <property type="match status" value="1"/>
</dbReference>
<keyword evidence="6 8" id="KW-0012">Acyltransferase</keyword>
<dbReference type="CDD" id="cd04301">
    <property type="entry name" value="NAT_SF"/>
    <property type="match status" value="1"/>
</dbReference>
<evidence type="ECO:0000256" key="7">
    <source>
        <dbReference type="ARBA" id="ARBA00048372"/>
    </source>
</evidence>
<evidence type="ECO:0000256" key="2">
    <source>
        <dbReference type="ARBA" id="ARBA00009145"/>
    </source>
</evidence>
<evidence type="ECO:0000313" key="11">
    <source>
        <dbReference type="Proteomes" id="UP000275394"/>
    </source>
</evidence>
<dbReference type="PROSITE" id="PS51186">
    <property type="entry name" value="GNAT"/>
    <property type="match status" value="1"/>
</dbReference>
<dbReference type="Proteomes" id="UP000275394">
    <property type="component" value="Unassembled WGS sequence"/>
</dbReference>
<dbReference type="InterPro" id="IPR001048">
    <property type="entry name" value="Asp/Glu/Uridylate_kinase"/>
</dbReference>
<dbReference type="Gene3D" id="3.40.1160.10">
    <property type="entry name" value="Acetylglutamate kinase-like"/>
    <property type="match status" value="1"/>
</dbReference>
<dbReference type="SUPFAM" id="SSF55729">
    <property type="entry name" value="Acyl-CoA N-acyltransferases (Nat)"/>
    <property type="match status" value="1"/>
</dbReference>
<dbReference type="NCBIfam" id="TIGR01890">
    <property type="entry name" value="N-Ac-Glu-synth"/>
    <property type="match status" value="1"/>
</dbReference>
<dbReference type="EC" id="2.3.1.1" evidence="8"/>
<evidence type="ECO:0000256" key="5">
    <source>
        <dbReference type="ARBA" id="ARBA00022679"/>
    </source>
</evidence>
<dbReference type="EMBL" id="RKHR01000006">
    <property type="protein sequence ID" value="ROR98836.1"/>
    <property type="molecule type" value="Genomic_DNA"/>
</dbReference>
<comment type="subcellular location">
    <subcellularLocation>
        <location evidence="8">Cytoplasm</location>
    </subcellularLocation>
</comment>
<dbReference type="AlphaFoldDB" id="A0A3N2DGB4"/>
<evidence type="ECO:0000256" key="3">
    <source>
        <dbReference type="ARBA" id="ARBA00022571"/>
    </source>
</evidence>
<dbReference type="InterPro" id="IPR016181">
    <property type="entry name" value="Acyl_CoA_acyltransferase"/>
</dbReference>
<evidence type="ECO:0000256" key="1">
    <source>
        <dbReference type="ARBA" id="ARBA00004925"/>
    </source>
</evidence>
<name>A0A3N2DGB4_9GAMM</name>
<comment type="catalytic activity">
    <reaction evidence="7 8">
        <text>L-glutamate + acetyl-CoA = N-acetyl-L-glutamate + CoA + H(+)</text>
        <dbReference type="Rhea" id="RHEA:24292"/>
        <dbReference type="ChEBI" id="CHEBI:15378"/>
        <dbReference type="ChEBI" id="CHEBI:29985"/>
        <dbReference type="ChEBI" id="CHEBI:44337"/>
        <dbReference type="ChEBI" id="CHEBI:57287"/>
        <dbReference type="ChEBI" id="CHEBI:57288"/>
        <dbReference type="EC" id="2.3.1.1"/>
    </reaction>
</comment>
<feature type="domain" description="N-acetyltransferase" evidence="9">
    <location>
        <begin position="300"/>
        <end position="446"/>
    </location>
</feature>
<comment type="similarity">
    <text evidence="2 8">Belongs to the acetyltransferase family. ArgA subfamily.</text>
</comment>
<evidence type="ECO:0000313" key="10">
    <source>
        <dbReference type="EMBL" id="ROR98836.1"/>
    </source>
</evidence>
<evidence type="ECO:0000259" key="9">
    <source>
        <dbReference type="PROSITE" id="PS51186"/>
    </source>
</evidence>
<dbReference type="InterPro" id="IPR036393">
    <property type="entry name" value="AceGlu_kinase-like_sf"/>
</dbReference>
<dbReference type="RefSeq" id="WP_123713407.1">
    <property type="nucleotide sequence ID" value="NZ_RKHR01000006.1"/>
</dbReference>
<accession>A0A3N2DGB4</accession>
<dbReference type="CDD" id="cd04237">
    <property type="entry name" value="AAK_NAGS-ABP"/>
    <property type="match status" value="1"/>
</dbReference>
<dbReference type="NCBIfam" id="NF003641">
    <property type="entry name" value="PRK05279.1"/>
    <property type="match status" value="1"/>
</dbReference>
<dbReference type="PANTHER" id="PTHR30602:SF12">
    <property type="entry name" value="AMINO-ACID ACETYLTRANSFERASE NAGS1, CHLOROPLASTIC-RELATED"/>
    <property type="match status" value="1"/>
</dbReference>
<organism evidence="10 11">
    <name type="scientific">Sinobacterium caligoides</name>
    <dbReference type="NCBI Taxonomy" id="933926"/>
    <lineage>
        <taxon>Bacteria</taxon>
        <taxon>Pseudomonadati</taxon>
        <taxon>Pseudomonadota</taxon>
        <taxon>Gammaproteobacteria</taxon>
        <taxon>Cellvibrionales</taxon>
        <taxon>Spongiibacteraceae</taxon>
        <taxon>Sinobacterium</taxon>
    </lineage>
</organism>
<dbReference type="OrthoDB" id="9802238at2"/>
<keyword evidence="3 8" id="KW-0055">Arginine biosynthesis</keyword>
<dbReference type="Pfam" id="PF00583">
    <property type="entry name" value="Acetyltransf_1"/>
    <property type="match status" value="1"/>
</dbReference>
<keyword evidence="4 8" id="KW-0028">Amino-acid biosynthesis</keyword>
<dbReference type="InterPro" id="IPR000182">
    <property type="entry name" value="GNAT_dom"/>
</dbReference>
<keyword evidence="11" id="KW-1185">Reference proteome</keyword>
<dbReference type="PIRSF" id="PIRSF000423">
    <property type="entry name" value="ArgA"/>
    <property type="match status" value="1"/>
</dbReference>
<dbReference type="PANTHER" id="PTHR30602">
    <property type="entry name" value="AMINO-ACID ACETYLTRANSFERASE"/>
    <property type="match status" value="1"/>
</dbReference>
<reference evidence="10 11" key="1">
    <citation type="submission" date="2018-11" db="EMBL/GenBank/DDBJ databases">
        <title>Genomic Encyclopedia of Type Strains, Phase IV (KMG-IV): sequencing the most valuable type-strain genomes for metagenomic binning, comparative biology and taxonomic classification.</title>
        <authorList>
            <person name="Goeker M."/>
        </authorList>
    </citation>
    <scope>NUCLEOTIDE SEQUENCE [LARGE SCALE GENOMIC DNA]</scope>
    <source>
        <strain evidence="10 11">DSM 100316</strain>
    </source>
</reference>
<dbReference type="GO" id="GO:0006526">
    <property type="term" value="P:L-arginine biosynthetic process"/>
    <property type="evidence" value="ECO:0007669"/>
    <property type="project" value="UniProtKB-UniRule"/>
</dbReference>
<comment type="miscellaneous">
    <text evidence="8">In bacteria which possess the bifunctional enzyme ornithine acetyltransferase/N-acetylglutamate synthase (ArgJ), ArgA fulfills an anaplerotic role.</text>
</comment>
<proteinExistence type="inferred from homology"/>
<dbReference type="Pfam" id="PF00696">
    <property type="entry name" value="AA_kinase"/>
    <property type="match status" value="1"/>
</dbReference>
<dbReference type="GO" id="GO:0004042">
    <property type="term" value="F:L-glutamate N-acetyltransferase activity"/>
    <property type="evidence" value="ECO:0007669"/>
    <property type="project" value="UniProtKB-UniRule"/>
</dbReference>
<dbReference type="InterPro" id="IPR010167">
    <property type="entry name" value="NH2A_AcTrfase"/>
</dbReference>
<evidence type="ECO:0000256" key="8">
    <source>
        <dbReference type="HAMAP-Rule" id="MF_01105"/>
    </source>
</evidence>
<comment type="caution">
    <text evidence="10">The sequence shown here is derived from an EMBL/GenBank/DDBJ whole genome shotgun (WGS) entry which is preliminary data.</text>
</comment>
<protein>
    <recommendedName>
        <fullName evidence="8">Amino-acid acetyltransferase</fullName>
        <ecNumber evidence="8">2.3.1.1</ecNumber>
    </recommendedName>
    <alternativeName>
        <fullName evidence="8">N-acetylglutamate synthase</fullName>
        <shortName evidence="8">AGS</shortName>
        <shortName evidence="8">NAGS</shortName>
    </alternativeName>
</protein>
<dbReference type="InterPro" id="IPR033719">
    <property type="entry name" value="NAGS_kin"/>
</dbReference>
<dbReference type="HAMAP" id="MF_01105">
    <property type="entry name" value="N_acetyl_glu_synth"/>
    <property type="match status" value="1"/>
</dbReference>